<name>A0ABR5ZMC4_9PROT</name>
<keyword evidence="1" id="KW-0812">Transmembrane</keyword>
<feature type="transmembrane region" description="Helical" evidence="1">
    <location>
        <begin position="39"/>
        <end position="60"/>
    </location>
</feature>
<keyword evidence="3" id="KW-1185">Reference proteome</keyword>
<protein>
    <submittedName>
        <fullName evidence="2">Uncharacterized protein</fullName>
    </submittedName>
</protein>
<evidence type="ECO:0000313" key="3">
    <source>
        <dbReference type="Proteomes" id="UP001516390"/>
    </source>
</evidence>
<comment type="caution">
    <text evidence="2">The sequence shown here is derived from an EMBL/GenBank/DDBJ whole genome shotgun (WGS) entry which is preliminary data.</text>
</comment>
<keyword evidence="1" id="KW-0472">Membrane</keyword>
<keyword evidence="1" id="KW-1133">Transmembrane helix</keyword>
<dbReference type="EMBL" id="NWUS01000001">
    <property type="protein sequence ID" value="MBA5725379.1"/>
    <property type="molecule type" value="Genomic_DNA"/>
</dbReference>
<accession>A0ABR5ZMC4</accession>
<feature type="transmembrane region" description="Helical" evidence="1">
    <location>
        <begin position="12"/>
        <end position="33"/>
    </location>
</feature>
<sequence>MSNSPSSSPSSQTYVYTIALALSFLLQLVWPALRPLMDVMRVLTLLGILIFGPLELYQLFRTRRG</sequence>
<evidence type="ECO:0000256" key="1">
    <source>
        <dbReference type="SAM" id="Phobius"/>
    </source>
</evidence>
<organism evidence="2 3">
    <name type="scientific">Bombella favorum</name>
    <dbReference type="NCBI Taxonomy" id="2039164"/>
    <lineage>
        <taxon>Bacteria</taxon>
        <taxon>Pseudomonadati</taxon>
        <taxon>Pseudomonadota</taxon>
        <taxon>Alphaproteobacteria</taxon>
        <taxon>Acetobacterales</taxon>
        <taxon>Acetobacteraceae</taxon>
        <taxon>Bombella</taxon>
    </lineage>
</organism>
<proteinExistence type="predicted"/>
<evidence type="ECO:0000313" key="2">
    <source>
        <dbReference type="EMBL" id="MBA5725379.1"/>
    </source>
</evidence>
<reference evidence="2 3" key="1">
    <citation type="submission" date="2017-09" db="EMBL/GenBank/DDBJ databases">
        <authorList>
            <person name="Jakob F."/>
        </authorList>
    </citation>
    <scope>NUCLEOTIDE SEQUENCE [LARGE SCALE GENOMIC DNA]</scope>
    <source>
        <strain evidence="2 3">TMW 2.1880</strain>
    </source>
</reference>
<dbReference type="RefSeq" id="WP_182081471.1">
    <property type="nucleotide sequence ID" value="NZ_NWUS01000001.1"/>
</dbReference>
<dbReference type="Proteomes" id="UP001516390">
    <property type="component" value="Unassembled WGS sequence"/>
</dbReference>
<gene>
    <name evidence="2" type="ORF">CPA57_03690</name>
</gene>